<dbReference type="CDD" id="cd00567">
    <property type="entry name" value="ACAD"/>
    <property type="match status" value="1"/>
</dbReference>
<dbReference type="InterPro" id="IPR046373">
    <property type="entry name" value="Acyl-CoA_Oxase/DH_mid-dom_sf"/>
</dbReference>
<dbReference type="PANTHER" id="PTHR43884:SF12">
    <property type="entry name" value="ISOVALERYL-COA DEHYDROGENASE, MITOCHONDRIAL-RELATED"/>
    <property type="match status" value="1"/>
</dbReference>
<feature type="region of interest" description="Disordered" evidence="1">
    <location>
        <begin position="1"/>
        <end position="59"/>
    </location>
</feature>
<dbReference type="InterPro" id="IPR037069">
    <property type="entry name" value="AcylCoA_DH/ox_N_sf"/>
</dbReference>
<dbReference type="Proteomes" id="UP001596321">
    <property type="component" value="Unassembled WGS sequence"/>
</dbReference>
<sequence length="622" mass="65424">MTAALDTAAGPTGQTPAPRSTTPTPEHTTPTPEPEHTTRAPAPESQHTTPERECAARVPEPERAARLEAALGDPFDPANPHGHLALVRADDTREAPHATEALLTEHGLSAEFVPHDLGGRLRDLEELARVLRPLFRRDLALGYGFGITSLFAASSVWTAGDPHQRAALADVLLGGGRVAIVHREVAHANAILRREVRAQRPAGGGFLLNGSKDAVMNADRTDTFVVYARTSAGSGSASHSVLLLPGPPASGEVRRLARVEMPGMRGARFHGLRLADVRLPDSALVGSLGEGVTLALRSFQISHCLIPGTVLAGVDSVLRLAVRAATENRPDGRPARRWHKALSGVFADLLACDAMAVTGLRALSLVPQHAHLLAAAVKYTMPDLLREDLEELAAVLGARGYDRGPLYGGFQKLARDLPVAGLGHSGTAVCQAVLVPQLPALARTAWFRTAEPSAALFLPGAPLPPLDHRRLTHSGTDDPLTATLIGAAERLAARTGTQPLHAALAALARALVEELRVLRARCAALPAAGSTVFDPLACALADRYALLLCAAACLGVWEGQADGDGFLADPAWAVLVLSRIGRRLGIAVPETPADAEQAVLAEALGRCRHGRSLDLYDTPLAG</sequence>
<gene>
    <name evidence="2" type="ORF">ACFQFF_36515</name>
</gene>
<dbReference type="PANTHER" id="PTHR43884">
    <property type="entry name" value="ACYL-COA DEHYDROGENASE"/>
    <property type="match status" value="1"/>
</dbReference>
<dbReference type="GO" id="GO:0016491">
    <property type="term" value="F:oxidoreductase activity"/>
    <property type="evidence" value="ECO:0007669"/>
    <property type="project" value="UniProtKB-KW"/>
</dbReference>
<feature type="compositionally biased region" description="Low complexity" evidence="1">
    <location>
        <begin position="18"/>
        <end position="30"/>
    </location>
</feature>
<name>A0ABW1Y864_STRPL</name>
<dbReference type="SUPFAM" id="SSF47203">
    <property type="entry name" value="Acyl-CoA dehydrogenase C-terminal domain-like"/>
    <property type="match status" value="1"/>
</dbReference>
<dbReference type="Gene3D" id="2.40.110.10">
    <property type="entry name" value="Butyryl-CoA Dehydrogenase, subunit A, domain 2"/>
    <property type="match status" value="1"/>
</dbReference>
<dbReference type="EMBL" id="JBHSUW010000002">
    <property type="protein sequence ID" value="MFC6506800.1"/>
    <property type="molecule type" value="Genomic_DNA"/>
</dbReference>
<keyword evidence="3" id="KW-1185">Reference proteome</keyword>
<proteinExistence type="predicted"/>
<evidence type="ECO:0000313" key="2">
    <source>
        <dbReference type="EMBL" id="MFC6506800.1"/>
    </source>
</evidence>
<dbReference type="Gene3D" id="1.10.540.10">
    <property type="entry name" value="Acyl-CoA dehydrogenase/oxidase, N-terminal domain"/>
    <property type="match status" value="1"/>
</dbReference>
<keyword evidence="2" id="KW-0560">Oxidoreductase</keyword>
<accession>A0ABW1Y864</accession>
<comment type="caution">
    <text evidence="2">The sequence shown here is derived from an EMBL/GenBank/DDBJ whole genome shotgun (WGS) entry which is preliminary data.</text>
</comment>
<dbReference type="SUPFAM" id="SSF56645">
    <property type="entry name" value="Acyl-CoA dehydrogenase NM domain-like"/>
    <property type="match status" value="1"/>
</dbReference>
<dbReference type="InterPro" id="IPR009100">
    <property type="entry name" value="AcylCoA_DH/oxidase_NM_dom_sf"/>
</dbReference>
<evidence type="ECO:0000313" key="3">
    <source>
        <dbReference type="Proteomes" id="UP001596321"/>
    </source>
</evidence>
<organism evidence="2 3">
    <name type="scientific">Streptomyces plicatus</name>
    <dbReference type="NCBI Taxonomy" id="1922"/>
    <lineage>
        <taxon>Bacteria</taxon>
        <taxon>Bacillati</taxon>
        <taxon>Actinomycetota</taxon>
        <taxon>Actinomycetes</taxon>
        <taxon>Kitasatosporales</taxon>
        <taxon>Streptomycetaceae</taxon>
        <taxon>Streptomyces</taxon>
        <taxon>Streptomyces rochei group</taxon>
    </lineage>
</organism>
<evidence type="ECO:0000256" key="1">
    <source>
        <dbReference type="SAM" id="MobiDB-lite"/>
    </source>
</evidence>
<dbReference type="EC" id="1.3.8.-" evidence="2"/>
<dbReference type="RefSeq" id="WP_193450425.1">
    <property type="nucleotide sequence ID" value="NZ_BMUJ01000032.1"/>
</dbReference>
<dbReference type="InterPro" id="IPR036250">
    <property type="entry name" value="AcylCo_DH-like_C"/>
</dbReference>
<reference evidence="3" key="1">
    <citation type="journal article" date="2019" name="Int. J. Syst. Evol. Microbiol.">
        <title>The Global Catalogue of Microorganisms (GCM) 10K type strain sequencing project: providing services to taxonomists for standard genome sequencing and annotation.</title>
        <authorList>
            <consortium name="The Broad Institute Genomics Platform"/>
            <consortium name="The Broad Institute Genome Sequencing Center for Infectious Disease"/>
            <person name="Wu L."/>
            <person name="Ma J."/>
        </authorList>
    </citation>
    <scope>NUCLEOTIDE SEQUENCE [LARGE SCALE GENOMIC DNA]</scope>
    <source>
        <strain evidence="3">JCM 4504</strain>
    </source>
</reference>
<protein>
    <submittedName>
        <fullName evidence="2">Acyl-CoA dehydrogenase</fullName>
        <ecNumber evidence="2">1.3.8.-</ecNumber>
    </submittedName>
</protein>
<feature type="compositionally biased region" description="Basic and acidic residues" evidence="1">
    <location>
        <begin position="49"/>
        <end position="59"/>
    </location>
</feature>
<dbReference type="Gene3D" id="1.20.140.10">
    <property type="entry name" value="Butyryl-CoA Dehydrogenase, subunit A, domain 3"/>
    <property type="match status" value="1"/>
</dbReference>